<dbReference type="SUPFAM" id="SSF57440">
    <property type="entry name" value="Kringle-like"/>
    <property type="match status" value="2"/>
</dbReference>
<dbReference type="PROSITE" id="PS50041">
    <property type="entry name" value="C_TYPE_LECTIN_2"/>
    <property type="match status" value="4"/>
</dbReference>
<dbReference type="Pfam" id="PF00059">
    <property type="entry name" value="Lectin_C"/>
    <property type="match status" value="2"/>
</dbReference>
<evidence type="ECO:0000256" key="3">
    <source>
        <dbReference type="PROSITE-ProRule" id="PRU00121"/>
    </source>
</evidence>
<dbReference type="InterPro" id="IPR038178">
    <property type="entry name" value="Kringle_sf"/>
</dbReference>
<dbReference type="EMBL" id="GEEE01001062">
    <property type="protein sequence ID" value="JAP62163.1"/>
    <property type="molecule type" value="Transcribed_RNA"/>
</dbReference>
<feature type="non-terminal residue" evidence="7">
    <location>
        <position position="1"/>
    </location>
</feature>
<dbReference type="PANTHER" id="PTHR22801">
    <property type="entry name" value="LITHOSTATHINE"/>
    <property type="match status" value="1"/>
</dbReference>
<feature type="domain" description="C-type lectin" evidence="5">
    <location>
        <begin position="1087"/>
        <end position="1238"/>
    </location>
</feature>
<evidence type="ECO:0008006" key="8">
    <source>
        <dbReference type="Google" id="ProtNLM"/>
    </source>
</evidence>
<sequence length="1476" mass="162784">KKKCFGLITRGNLKALITRTFGVPVSPLRNLRKLSYLRRTRIFHIAGKCSIEMELLLRAFRLRLIIGFYCFLFVNAQNITTESPKLPFLINDKEIHCAAGFFRLGTSCFLLYNGTNRGFTWDEARRECKGLAPVADLARITNQTYQDYFTALLPFVSQSAWIGLRMRSNASDWTNAVGVYEWVSTSNRTHQAAQQEPDFGFSNWAASRYLDVGGHPGDIQDDENGDAGSQLCVFLSSGGGLQTGQWVTSSCRLRMGFLCEQTVTALMTTQLPVPAAASLQLLVTPPAHLSPCLPGFFLFLGTCYRLLSMVPTLHAEAAQTCQNHTSPIAVTLVLPRSPVHLAFLRFLLTSRLSNHEDINGTAMINDRRAWISVTASVNESKILRTDNAHLTPWLTHLLTATVAQHPHRQPQHQLDAVCFQISTLPEAPLISSPCAISQGYPGALPLCSHEAMESEVEAGRRETAASLCQSLSDADNARWIEFQDACYTVLPVTGSTAATAVTASEASLPVANISSLCESLVPAGTLTSILSVEEQAFIAQLSDRFDSDLWIGGYIKPKRSGHVYWFDGSPDNGFSRLQPGLYQDKIAGNNHGFKDVGQEEKSCLVLQKVSGWWVERSCDGDGQSPPPMAVCKIRLPVTSSTSTNDTLFPPMSASEDVGTKDVDNRLTCPDGFWPGEADIFSGLEETLSRPKTCYRIFVAGPRAQVHNWEAAEKHCNGLVEATNRSWTGHLASLPDPETSRMVLRSVKAWGVSVATDEPDQSTQLLPARLIKTSDLAWIGLSASYTSQEVIWNNWTDGSHGEATFYAGKLQESFATEADDFFDYGHCIAVHLPTGLWYSLRCSLDIGHLCQAQLKTASDNDDPNNVLKPPGCLNTISLASPAVPVDASGFVRDPEVDCGAEDFKYFNKQCYRAIDDRFLSFAEAHAYCKNLAPPSVTSTAGLAVLHSYEDHMFVASLLSELPMLPPNNSRYGKLPSISRLEVAWRRYHWLGLFNYRHGSHTVDESAACYVPHEVSTDLHNSPDGLPTCFVISGSPEVSNFARLSADFDCGEKLPFVCSFRPDDRVAVKKVKQNRSLCPENYAVYRSARGVNCYRFASSWLASYEEANQLCTGQSQTAERGRLAALLSPYHVAWLRAHLPSPTRGGINNWWLQPHWIGLRLPGSPLPSTTSWQWQRSGSDESADFPVTHTEWSSVPTFSANNSLAASDICFAFANSPDFNSTELDMVPLDCDRNLSPLCEADSLEEVEVEVSIPKNTRFCSSEANQEDYNGFANTTVSGKSCLRWDLITDTAEVSILKEAFHATSLRAVASVIDGRITLSASDRLKSPAYLPALSAASNWCRNPNGLRETVFCYVLDASNLTWEYCSVPLCKDFYDNHGSGQPSVFPTSSNQTRMLSVQAPISTGRTLLYLFIFVCTTFLVGGLLCFVYKKRSTISAFRLFPVGVRVPNIFPRARFHSSSSLCLLNDNVTFQNTPETV</sequence>
<dbReference type="InterPro" id="IPR050801">
    <property type="entry name" value="Ca-Dep_Lectins_ImmuneDev"/>
</dbReference>
<keyword evidence="2" id="KW-1015">Disulfide bond</keyword>
<evidence type="ECO:0000313" key="7">
    <source>
        <dbReference type="EMBL" id="JAP62163.1"/>
    </source>
</evidence>
<dbReference type="InterPro" id="IPR016186">
    <property type="entry name" value="C-type_lectin-like/link_sf"/>
</dbReference>
<evidence type="ECO:0000256" key="4">
    <source>
        <dbReference type="SAM" id="Phobius"/>
    </source>
</evidence>
<feature type="domain" description="C-type lectin" evidence="5">
    <location>
        <begin position="104"/>
        <end position="260"/>
    </location>
</feature>
<evidence type="ECO:0000256" key="2">
    <source>
        <dbReference type="ARBA" id="ARBA00023157"/>
    </source>
</evidence>
<comment type="caution">
    <text evidence="3">Lacks conserved residue(s) required for the propagation of feature annotation.</text>
</comment>
<dbReference type="PROSITE" id="PS50070">
    <property type="entry name" value="KRINGLE_2"/>
    <property type="match status" value="1"/>
</dbReference>
<name>A0A0V0J988_SCHSO</name>
<proteinExistence type="predicted"/>
<evidence type="ECO:0000256" key="1">
    <source>
        <dbReference type="ARBA" id="ARBA00022572"/>
    </source>
</evidence>
<protein>
    <recommendedName>
        <fullName evidence="8">Macrophage mannose receptor 1</fullName>
    </recommendedName>
</protein>
<reference evidence="7" key="1">
    <citation type="submission" date="2016-01" db="EMBL/GenBank/DDBJ databases">
        <title>Reference transcriptome for the parasite Schistocephalus solidus: insights into the molecular evolution of parasitism.</title>
        <authorList>
            <person name="Hebert F.O."/>
            <person name="Grambauer S."/>
            <person name="Barber I."/>
            <person name="Landry C.R."/>
            <person name="Aubin-Horth N."/>
        </authorList>
    </citation>
    <scope>NUCLEOTIDE SEQUENCE</scope>
</reference>
<keyword evidence="4" id="KW-0472">Membrane</keyword>
<dbReference type="SUPFAM" id="SSF56436">
    <property type="entry name" value="C-type lectin-like"/>
    <property type="match status" value="6"/>
</dbReference>
<dbReference type="InterPro" id="IPR013806">
    <property type="entry name" value="Kringle-like"/>
</dbReference>
<feature type="domain" description="Kringle" evidence="6">
    <location>
        <begin position="1263"/>
        <end position="1369"/>
    </location>
</feature>
<accession>A0A0V0J988</accession>
<dbReference type="Gene3D" id="2.40.20.10">
    <property type="entry name" value="Plasminogen Kringle 4"/>
    <property type="match status" value="1"/>
</dbReference>
<dbReference type="SMART" id="SM00130">
    <property type="entry name" value="KR"/>
    <property type="match status" value="1"/>
</dbReference>
<organism evidence="7">
    <name type="scientific">Schistocephalus solidus</name>
    <name type="common">Tapeworm</name>
    <dbReference type="NCBI Taxonomy" id="70667"/>
    <lineage>
        <taxon>Eukaryota</taxon>
        <taxon>Metazoa</taxon>
        <taxon>Spiralia</taxon>
        <taxon>Lophotrochozoa</taxon>
        <taxon>Platyhelminthes</taxon>
        <taxon>Cestoda</taxon>
        <taxon>Eucestoda</taxon>
        <taxon>Diphyllobothriidea</taxon>
        <taxon>Diphyllobothriidae</taxon>
        <taxon>Schistocephalus</taxon>
    </lineage>
</organism>
<keyword evidence="4" id="KW-0812">Transmembrane</keyword>
<dbReference type="PANTHER" id="PTHR22801:SF63">
    <property type="entry name" value="C-TYPE LECTIN DOMAIN-CONTAINING PROTEIN"/>
    <property type="match status" value="1"/>
</dbReference>
<dbReference type="CDD" id="cd00037">
    <property type="entry name" value="CLECT"/>
    <property type="match status" value="3"/>
</dbReference>
<gene>
    <name evidence="7" type="ORF">TR86980</name>
</gene>
<feature type="transmembrane region" description="Helical" evidence="4">
    <location>
        <begin position="1406"/>
        <end position="1427"/>
    </location>
</feature>
<dbReference type="InterPro" id="IPR001304">
    <property type="entry name" value="C-type_lectin-like"/>
</dbReference>
<dbReference type="InterPro" id="IPR016187">
    <property type="entry name" value="CTDL_fold"/>
</dbReference>
<dbReference type="Gene3D" id="3.10.100.10">
    <property type="entry name" value="Mannose-Binding Protein A, subunit A"/>
    <property type="match status" value="5"/>
</dbReference>
<evidence type="ECO:0000259" key="6">
    <source>
        <dbReference type="PROSITE" id="PS50070"/>
    </source>
</evidence>
<feature type="domain" description="C-type lectin" evidence="5">
    <location>
        <begin position="689"/>
        <end position="850"/>
    </location>
</feature>
<dbReference type="SMART" id="SM00034">
    <property type="entry name" value="CLECT"/>
    <property type="match status" value="6"/>
</dbReference>
<keyword evidence="1 3" id="KW-0420">Kringle</keyword>
<feature type="domain" description="C-type lectin" evidence="5">
    <location>
        <begin position="517"/>
        <end position="619"/>
    </location>
</feature>
<dbReference type="InterPro" id="IPR000001">
    <property type="entry name" value="Kringle"/>
</dbReference>
<keyword evidence="4" id="KW-1133">Transmembrane helix</keyword>
<evidence type="ECO:0000259" key="5">
    <source>
        <dbReference type="PROSITE" id="PS50041"/>
    </source>
</evidence>